<comment type="caution">
    <text evidence="1">The sequence shown here is derived from an EMBL/GenBank/DDBJ whole genome shotgun (WGS) entry which is preliminary data.</text>
</comment>
<sequence length="188" mass="21740">MLERCLNGASEQDEAKAEIIELANSRGISLNELKEVIKQLREKFNKTVKAFEKCVQEVKNDELTILYFVRCCFLVKELIDEFWDFFLDNNGTKAFRKITEALVRLYREVKSQAVSANPQTDEIYILTDALKHSLQSIIRAALRVNALSQEEINALDLGDITPQESETMLIFLSTRKRWESVYKRLAES</sequence>
<dbReference type="EMBL" id="RSCJ01000017">
    <property type="protein sequence ID" value="RUR77533.1"/>
    <property type="molecule type" value="Genomic_DNA"/>
</dbReference>
<name>A0A3S1AER9_CHLFR</name>
<protein>
    <submittedName>
        <fullName evidence="1">Uncharacterized protein</fullName>
    </submittedName>
</protein>
<organism evidence="1 2">
    <name type="scientific">Chlorogloeopsis fritschii PCC 6912</name>
    <dbReference type="NCBI Taxonomy" id="211165"/>
    <lineage>
        <taxon>Bacteria</taxon>
        <taxon>Bacillati</taxon>
        <taxon>Cyanobacteriota</taxon>
        <taxon>Cyanophyceae</taxon>
        <taxon>Nostocales</taxon>
        <taxon>Chlorogloeopsidaceae</taxon>
        <taxon>Chlorogloeopsis</taxon>
    </lineage>
</organism>
<reference evidence="1 2" key="1">
    <citation type="journal article" date="2019" name="Genome Biol. Evol.">
        <title>Day and night: Metabolic profiles and evolutionary relationships of six axenic non-marine cyanobacteria.</title>
        <authorList>
            <person name="Will S.E."/>
            <person name="Henke P."/>
            <person name="Boedeker C."/>
            <person name="Huang S."/>
            <person name="Brinkmann H."/>
            <person name="Rohde M."/>
            <person name="Jarek M."/>
            <person name="Friedl T."/>
            <person name="Seufert S."/>
            <person name="Schumacher M."/>
            <person name="Overmann J."/>
            <person name="Neumann-Schaal M."/>
            <person name="Petersen J."/>
        </authorList>
    </citation>
    <scope>NUCLEOTIDE SEQUENCE [LARGE SCALE GENOMIC DNA]</scope>
    <source>
        <strain evidence="1 2">PCC 6912</strain>
    </source>
</reference>
<evidence type="ECO:0000313" key="2">
    <source>
        <dbReference type="Proteomes" id="UP000268857"/>
    </source>
</evidence>
<gene>
    <name evidence="1" type="ORF">PCC6912_39240</name>
</gene>
<dbReference type="AlphaFoldDB" id="A0A3S1AER9"/>
<dbReference type="Proteomes" id="UP000268857">
    <property type="component" value="Unassembled WGS sequence"/>
</dbReference>
<accession>A0A3S1AER9</accession>
<proteinExistence type="predicted"/>
<evidence type="ECO:0000313" key="1">
    <source>
        <dbReference type="EMBL" id="RUR77533.1"/>
    </source>
</evidence>
<keyword evidence="2" id="KW-1185">Reference proteome</keyword>
<dbReference type="STRING" id="211165.GCA_000317285_02747"/>